<sequence length="259" mass="26491">MTADGWTKAVRQQLGLGRVLPLGGPHDGAWITEAAAEAVLRRGATSLRGVSLGVLRIAPADPDDFPASPVSPASPETAVPAPPSALPPGPLRITADFAAAAGPTAEPFPALAARLRSVLSATARERLGLRVTEVDLRVTHLLADDEEEETATRPFPGPAPAAPAPPPTGDDENSRTAAAALAVPGVTRLTTALGGLVTTGPATGPALPRRHVRVELAVSQERRALDVAREVRAAVSEVLPDRPSVAVLVTAVGGQQTGR</sequence>
<dbReference type="Proteomes" id="UP001271723">
    <property type="component" value="Unassembled WGS sequence"/>
</dbReference>
<evidence type="ECO:0000256" key="1">
    <source>
        <dbReference type="SAM" id="MobiDB-lite"/>
    </source>
</evidence>
<proteinExistence type="predicted"/>
<reference evidence="2 3" key="1">
    <citation type="journal article" date="2023" name="Microb. Genom.">
        <title>Mesoterricola silvestris gen. nov., sp. nov., Mesoterricola sediminis sp. nov., Geothrix oryzae sp. nov., Geothrix edaphica sp. nov., Geothrix rubra sp. nov., and Geothrix limicola sp. nov., six novel members of Acidobacteriota isolated from soils.</title>
        <authorList>
            <person name="Weisberg A.J."/>
            <person name="Pearce E."/>
            <person name="Kramer C.G."/>
            <person name="Chang J.H."/>
            <person name="Clarke C.R."/>
        </authorList>
    </citation>
    <scope>NUCLEOTIDE SEQUENCE [LARGE SCALE GENOMIC DNA]</scope>
    <source>
        <strain evidence="2 3">NRRL_B-2795</strain>
    </source>
</reference>
<protein>
    <submittedName>
        <fullName evidence="2">Nucleopolyhedrovirus P10 family protein</fullName>
    </submittedName>
</protein>
<name>A0ABU4KVC1_9ACTN</name>
<organism evidence="2 3">
    <name type="scientific">Streptomyces griseiscabiei</name>
    <dbReference type="NCBI Taxonomy" id="2993540"/>
    <lineage>
        <taxon>Bacteria</taxon>
        <taxon>Bacillati</taxon>
        <taxon>Actinomycetota</taxon>
        <taxon>Actinomycetes</taxon>
        <taxon>Kitasatosporales</taxon>
        <taxon>Streptomycetaceae</taxon>
        <taxon>Streptomyces</taxon>
    </lineage>
</organism>
<keyword evidence="3" id="KW-1185">Reference proteome</keyword>
<dbReference type="EMBL" id="JARAVY010000001">
    <property type="protein sequence ID" value="MDX2907133.1"/>
    <property type="molecule type" value="Genomic_DNA"/>
</dbReference>
<feature type="region of interest" description="Disordered" evidence="1">
    <location>
        <begin position="142"/>
        <end position="174"/>
    </location>
</feature>
<feature type="compositionally biased region" description="Low complexity" evidence="1">
    <location>
        <begin position="65"/>
        <end position="79"/>
    </location>
</feature>
<accession>A0ABU4KVC1</accession>
<gene>
    <name evidence="2" type="ORF">PV517_00315</name>
</gene>
<comment type="caution">
    <text evidence="2">The sequence shown here is derived from an EMBL/GenBank/DDBJ whole genome shotgun (WGS) entry which is preliminary data.</text>
</comment>
<evidence type="ECO:0000313" key="2">
    <source>
        <dbReference type="EMBL" id="MDX2907133.1"/>
    </source>
</evidence>
<evidence type="ECO:0000313" key="3">
    <source>
        <dbReference type="Proteomes" id="UP001271723"/>
    </source>
</evidence>
<feature type="compositionally biased region" description="Pro residues" evidence="1">
    <location>
        <begin position="155"/>
        <end position="168"/>
    </location>
</feature>
<dbReference type="RefSeq" id="WP_267299203.1">
    <property type="nucleotide sequence ID" value="NZ_JAGJBZ010000001.1"/>
</dbReference>
<feature type="region of interest" description="Disordered" evidence="1">
    <location>
        <begin position="62"/>
        <end position="82"/>
    </location>
</feature>